<keyword evidence="3" id="KW-1003">Cell membrane</keyword>
<dbReference type="GO" id="GO:0016887">
    <property type="term" value="F:ATP hydrolysis activity"/>
    <property type="evidence" value="ECO:0007669"/>
    <property type="project" value="InterPro"/>
</dbReference>
<name>A0AB34PG47_9PORP</name>
<evidence type="ECO:0000313" key="12">
    <source>
        <dbReference type="EMBL" id="KGN93041.1"/>
    </source>
</evidence>
<dbReference type="AlphaFoldDB" id="A0AB34PG47"/>
<sequence length="583" mass="65820">MNTIQKIQSYMGQRKILLPISFALSAMNGLVSLLPFILIWFIVRELLSGRGLADSSLVKTYAWWAVGVSVIAILLYFCSLMLSHLVAFRVELNMRREAMRRVLRMPLGYFDKKLSGKIRKVIDEDTSQTHILLAHLLPDIIGSITAPLGVFILIFVFDPRLGLVCLIPILAACLTMFIMMNPNRNDFQRRYLDAQEKMSSEAVEYVRGIPVVKVFQQTVFSFKRFYDSIISYRDLVMKYTLSWQKPMSFYMVAIHSFAFFLIPVTILLIGKSDNPTELLADMFLYLLVTPLFATNIMKIMHLGQNLFLANETISRLEQLTSESSLPIAEKTLRPQQHDLAFNQVSFGYPGTTQKAVDGVDFMIPEGKTYALVGPSGSGKTTIARLIPRFWDVSHGSVRIGGVDVRDMAKEDLMERVAFVFQNTKLFKTTLRENITYGTPDATEEAINRAIDLSRSREIIDRLPNGLNTRIGADGIYLSGGERQRIALARAILKNAPIVVLDEATAFADPESETLIHQALQELMKGKTVLMIAHRLTSVQQADRILVVDKGQIAEQGNHEELLAKKGLYSSMWDEYQRSVAWTV</sequence>
<dbReference type="InterPro" id="IPR003439">
    <property type="entry name" value="ABC_transporter-like_ATP-bd"/>
</dbReference>
<evidence type="ECO:0000256" key="2">
    <source>
        <dbReference type="ARBA" id="ARBA00022448"/>
    </source>
</evidence>
<keyword evidence="7 9" id="KW-1133">Transmembrane helix</keyword>
<evidence type="ECO:0000313" key="13">
    <source>
        <dbReference type="Proteomes" id="UP000030136"/>
    </source>
</evidence>
<dbReference type="GO" id="GO:0005524">
    <property type="term" value="F:ATP binding"/>
    <property type="evidence" value="ECO:0007669"/>
    <property type="project" value="UniProtKB-KW"/>
</dbReference>
<dbReference type="GO" id="GO:0005886">
    <property type="term" value="C:plasma membrane"/>
    <property type="evidence" value="ECO:0007669"/>
    <property type="project" value="UniProtKB-SubCell"/>
</dbReference>
<dbReference type="Proteomes" id="UP000030136">
    <property type="component" value="Unassembled WGS sequence"/>
</dbReference>
<reference evidence="12 13" key="1">
    <citation type="submission" date="2014-08" db="EMBL/GenBank/DDBJ databases">
        <title>Porphyromonas crevioricanis strain:COT-253_OH1447 Genome sequencing.</title>
        <authorList>
            <person name="Wallis C."/>
            <person name="Deusch O."/>
            <person name="O'Flynn C."/>
            <person name="Davis I."/>
            <person name="Jospin G."/>
            <person name="Darling A.E."/>
            <person name="Coil D.A."/>
            <person name="Alexiev A."/>
            <person name="Horsfall A."/>
            <person name="Kirkwood N."/>
            <person name="Harris S."/>
            <person name="Eisen J.A."/>
        </authorList>
    </citation>
    <scope>NUCLEOTIDE SEQUENCE [LARGE SCALE GENOMIC DNA]</scope>
    <source>
        <strain evidence="13">COT-253 OH1447</strain>
    </source>
</reference>
<evidence type="ECO:0000256" key="6">
    <source>
        <dbReference type="ARBA" id="ARBA00022840"/>
    </source>
</evidence>
<dbReference type="InterPro" id="IPR011527">
    <property type="entry name" value="ABC1_TM_dom"/>
</dbReference>
<feature type="transmembrane region" description="Helical" evidence="9">
    <location>
        <begin position="136"/>
        <end position="155"/>
    </location>
</feature>
<dbReference type="EMBL" id="JQJC01000030">
    <property type="protein sequence ID" value="KGN93041.1"/>
    <property type="molecule type" value="Genomic_DNA"/>
</dbReference>
<feature type="transmembrane region" description="Helical" evidence="9">
    <location>
        <begin position="16"/>
        <end position="43"/>
    </location>
</feature>
<dbReference type="Pfam" id="PF00664">
    <property type="entry name" value="ABC_membrane"/>
    <property type="match status" value="1"/>
</dbReference>
<feature type="transmembrane region" description="Helical" evidence="9">
    <location>
        <begin position="247"/>
        <end position="270"/>
    </location>
</feature>
<keyword evidence="2" id="KW-0813">Transport</keyword>
<dbReference type="SMART" id="SM00382">
    <property type="entry name" value="AAA"/>
    <property type="match status" value="1"/>
</dbReference>
<evidence type="ECO:0000256" key="1">
    <source>
        <dbReference type="ARBA" id="ARBA00004651"/>
    </source>
</evidence>
<proteinExistence type="predicted"/>
<dbReference type="PANTHER" id="PTHR43394">
    <property type="entry name" value="ATP-DEPENDENT PERMEASE MDL1, MITOCHONDRIAL"/>
    <property type="match status" value="1"/>
</dbReference>
<evidence type="ECO:0000256" key="9">
    <source>
        <dbReference type="SAM" id="Phobius"/>
    </source>
</evidence>
<evidence type="ECO:0000256" key="3">
    <source>
        <dbReference type="ARBA" id="ARBA00022475"/>
    </source>
</evidence>
<dbReference type="RefSeq" id="WP_036887185.1">
    <property type="nucleotide sequence ID" value="NZ_JQJB01000001.1"/>
</dbReference>
<evidence type="ECO:0000256" key="5">
    <source>
        <dbReference type="ARBA" id="ARBA00022741"/>
    </source>
</evidence>
<evidence type="ECO:0000256" key="8">
    <source>
        <dbReference type="ARBA" id="ARBA00023136"/>
    </source>
</evidence>
<dbReference type="SUPFAM" id="SSF52540">
    <property type="entry name" value="P-loop containing nucleoside triphosphate hydrolases"/>
    <property type="match status" value="1"/>
</dbReference>
<dbReference type="SUPFAM" id="SSF90123">
    <property type="entry name" value="ABC transporter transmembrane region"/>
    <property type="match status" value="1"/>
</dbReference>
<evidence type="ECO:0000256" key="4">
    <source>
        <dbReference type="ARBA" id="ARBA00022692"/>
    </source>
</evidence>
<dbReference type="PROSITE" id="PS50929">
    <property type="entry name" value="ABC_TM1F"/>
    <property type="match status" value="1"/>
</dbReference>
<feature type="transmembrane region" description="Helical" evidence="9">
    <location>
        <begin position="161"/>
        <end position="180"/>
    </location>
</feature>
<evidence type="ECO:0000256" key="7">
    <source>
        <dbReference type="ARBA" id="ARBA00022989"/>
    </source>
</evidence>
<protein>
    <submittedName>
        <fullName evidence="12">ABC transporter ATP-binding protein</fullName>
    </submittedName>
</protein>
<dbReference type="Gene3D" id="3.40.50.300">
    <property type="entry name" value="P-loop containing nucleotide triphosphate hydrolases"/>
    <property type="match status" value="1"/>
</dbReference>
<gene>
    <name evidence="12" type="ORF">HQ38_09750</name>
</gene>
<organism evidence="12 13">
    <name type="scientific">Porphyromonas crevioricanis</name>
    <dbReference type="NCBI Taxonomy" id="393921"/>
    <lineage>
        <taxon>Bacteria</taxon>
        <taxon>Pseudomonadati</taxon>
        <taxon>Bacteroidota</taxon>
        <taxon>Bacteroidia</taxon>
        <taxon>Bacteroidales</taxon>
        <taxon>Porphyromonadaceae</taxon>
        <taxon>Porphyromonas</taxon>
    </lineage>
</organism>
<dbReference type="InterPro" id="IPR017871">
    <property type="entry name" value="ABC_transporter-like_CS"/>
</dbReference>
<dbReference type="PROSITE" id="PS50893">
    <property type="entry name" value="ABC_TRANSPORTER_2"/>
    <property type="match status" value="1"/>
</dbReference>
<dbReference type="InterPro" id="IPR036640">
    <property type="entry name" value="ABC1_TM_sf"/>
</dbReference>
<feature type="transmembrane region" description="Helical" evidence="9">
    <location>
        <begin position="282"/>
        <end position="300"/>
    </location>
</feature>
<feature type="domain" description="ABC transporter" evidence="10">
    <location>
        <begin position="339"/>
        <end position="574"/>
    </location>
</feature>
<keyword evidence="8 9" id="KW-0472">Membrane</keyword>
<feature type="domain" description="ABC transmembrane type-1" evidence="11">
    <location>
        <begin position="20"/>
        <end position="306"/>
    </location>
</feature>
<keyword evidence="4 9" id="KW-0812">Transmembrane</keyword>
<dbReference type="PANTHER" id="PTHR43394:SF1">
    <property type="entry name" value="ATP-BINDING CASSETTE SUB-FAMILY B MEMBER 10, MITOCHONDRIAL"/>
    <property type="match status" value="1"/>
</dbReference>
<keyword evidence="5" id="KW-0547">Nucleotide-binding</keyword>
<comment type="caution">
    <text evidence="12">The sequence shown here is derived from an EMBL/GenBank/DDBJ whole genome shotgun (WGS) entry which is preliminary data.</text>
</comment>
<evidence type="ECO:0000259" key="11">
    <source>
        <dbReference type="PROSITE" id="PS50929"/>
    </source>
</evidence>
<dbReference type="Pfam" id="PF00005">
    <property type="entry name" value="ABC_tran"/>
    <property type="match status" value="1"/>
</dbReference>
<dbReference type="PROSITE" id="PS00211">
    <property type="entry name" value="ABC_TRANSPORTER_1"/>
    <property type="match status" value="1"/>
</dbReference>
<dbReference type="Gene3D" id="1.20.1560.10">
    <property type="entry name" value="ABC transporter type 1, transmembrane domain"/>
    <property type="match status" value="1"/>
</dbReference>
<dbReference type="InterPro" id="IPR003593">
    <property type="entry name" value="AAA+_ATPase"/>
</dbReference>
<dbReference type="GO" id="GO:0015421">
    <property type="term" value="F:ABC-type oligopeptide transporter activity"/>
    <property type="evidence" value="ECO:0007669"/>
    <property type="project" value="TreeGrafter"/>
</dbReference>
<dbReference type="InterPro" id="IPR027417">
    <property type="entry name" value="P-loop_NTPase"/>
</dbReference>
<feature type="transmembrane region" description="Helical" evidence="9">
    <location>
        <begin position="63"/>
        <end position="90"/>
    </location>
</feature>
<dbReference type="CDD" id="cd07346">
    <property type="entry name" value="ABC_6TM_exporters"/>
    <property type="match status" value="1"/>
</dbReference>
<dbReference type="InterPro" id="IPR039421">
    <property type="entry name" value="Type_1_exporter"/>
</dbReference>
<accession>A0AB34PG47</accession>
<keyword evidence="6 12" id="KW-0067">ATP-binding</keyword>
<dbReference type="FunFam" id="3.40.50.300:FF:000221">
    <property type="entry name" value="Multidrug ABC transporter ATP-binding protein"/>
    <property type="match status" value="1"/>
</dbReference>
<comment type="subcellular location">
    <subcellularLocation>
        <location evidence="1">Cell membrane</location>
        <topology evidence="1">Multi-pass membrane protein</topology>
    </subcellularLocation>
</comment>
<evidence type="ECO:0000259" key="10">
    <source>
        <dbReference type="PROSITE" id="PS50893"/>
    </source>
</evidence>